<protein>
    <submittedName>
        <fullName evidence="2">Uncharacterized protein</fullName>
    </submittedName>
</protein>
<keyword evidence="3" id="KW-1185">Reference proteome</keyword>
<dbReference type="EMBL" id="JAHYIQ010000001">
    <property type="protein sequence ID" value="KAK1135961.1"/>
    <property type="molecule type" value="Genomic_DNA"/>
</dbReference>
<evidence type="ECO:0000313" key="3">
    <source>
        <dbReference type="Proteomes" id="UP001177670"/>
    </source>
</evidence>
<dbReference type="Proteomes" id="UP001177670">
    <property type="component" value="Unassembled WGS sequence"/>
</dbReference>
<reference evidence="2" key="1">
    <citation type="submission" date="2021-10" db="EMBL/GenBank/DDBJ databases">
        <title>Melipona bicolor Genome sequencing and assembly.</title>
        <authorList>
            <person name="Araujo N.S."/>
            <person name="Arias M.C."/>
        </authorList>
    </citation>
    <scope>NUCLEOTIDE SEQUENCE</scope>
    <source>
        <strain evidence="2">USP_2M_L1-L4_2017</strain>
        <tissue evidence="2">Whole body</tissue>
    </source>
</reference>
<feature type="compositionally biased region" description="Basic and acidic residues" evidence="1">
    <location>
        <begin position="11"/>
        <end position="27"/>
    </location>
</feature>
<proteinExistence type="predicted"/>
<gene>
    <name evidence="2" type="ORF">K0M31_000532</name>
</gene>
<sequence length="128" mass="14721">MKPTFFRSVGRARERERESLTRGDSSPKRRKRRKEEKARRNGFLGDLRGSSWNWLGSGRRDDDRRVPILRGETEREILEQFGSLAGSTWHEETGRTTERLLGALSRRVLLPRAQLLAEAAEELLCGAD</sequence>
<feature type="region of interest" description="Disordered" evidence="1">
    <location>
        <begin position="1"/>
        <end position="42"/>
    </location>
</feature>
<comment type="caution">
    <text evidence="2">The sequence shown here is derived from an EMBL/GenBank/DDBJ whole genome shotgun (WGS) entry which is preliminary data.</text>
</comment>
<evidence type="ECO:0000313" key="2">
    <source>
        <dbReference type="EMBL" id="KAK1135961.1"/>
    </source>
</evidence>
<organism evidence="2 3">
    <name type="scientific">Melipona bicolor</name>
    <dbReference type="NCBI Taxonomy" id="60889"/>
    <lineage>
        <taxon>Eukaryota</taxon>
        <taxon>Metazoa</taxon>
        <taxon>Ecdysozoa</taxon>
        <taxon>Arthropoda</taxon>
        <taxon>Hexapoda</taxon>
        <taxon>Insecta</taxon>
        <taxon>Pterygota</taxon>
        <taxon>Neoptera</taxon>
        <taxon>Endopterygota</taxon>
        <taxon>Hymenoptera</taxon>
        <taxon>Apocrita</taxon>
        <taxon>Aculeata</taxon>
        <taxon>Apoidea</taxon>
        <taxon>Anthophila</taxon>
        <taxon>Apidae</taxon>
        <taxon>Melipona</taxon>
    </lineage>
</organism>
<evidence type="ECO:0000256" key="1">
    <source>
        <dbReference type="SAM" id="MobiDB-lite"/>
    </source>
</evidence>
<accession>A0AA40GDR6</accession>
<name>A0AA40GDR6_9HYME</name>
<dbReference type="AlphaFoldDB" id="A0AA40GDR6"/>